<organism evidence="7">
    <name type="scientific">Triatoma infestans</name>
    <name type="common">Assassin bug</name>
    <dbReference type="NCBI Taxonomy" id="30076"/>
    <lineage>
        <taxon>Eukaryota</taxon>
        <taxon>Metazoa</taxon>
        <taxon>Ecdysozoa</taxon>
        <taxon>Arthropoda</taxon>
        <taxon>Hexapoda</taxon>
        <taxon>Insecta</taxon>
        <taxon>Pterygota</taxon>
        <taxon>Neoptera</taxon>
        <taxon>Paraneoptera</taxon>
        <taxon>Hemiptera</taxon>
        <taxon>Heteroptera</taxon>
        <taxon>Panheteroptera</taxon>
        <taxon>Cimicomorpha</taxon>
        <taxon>Reduviidae</taxon>
        <taxon>Triatominae</taxon>
        <taxon>Triatoma</taxon>
    </lineage>
</organism>
<dbReference type="PANTHER" id="PTHR11715:SF3">
    <property type="entry name" value="GLYCINE CLEAVAGE SYSTEM H PROTEIN-RELATED"/>
    <property type="match status" value="1"/>
</dbReference>
<dbReference type="InterPro" id="IPR011053">
    <property type="entry name" value="Single_hybrid_motif"/>
</dbReference>
<dbReference type="HAMAP" id="MF_00272">
    <property type="entry name" value="GcvH"/>
    <property type="match status" value="1"/>
</dbReference>
<evidence type="ECO:0000256" key="3">
    <source>
        <dbReference type="ARBA" id="ARBA00022946"/>
    </source>
</evidence>
<feature type="modified residue" description="N6-lipoyllysine" evidence="4">
    <location>
        <position position="108"/>
    </location>
</feature>
<evidence type="ECO:0000256" key="1">
    <source>
        <dbReference type="ARBA" id="ARBA00009249"/>
    </source>
</evidence>
<keyword evidence="2 4" id="KW-0450">Lipoyl</keyword>
<dbReference type="PANTHER" id="PTHR11715">
    <property type="entry name" value="GLYCINE CLEAVAGE SYSTEM H PROTEIN"/>
    <property type="match status" value="1"/>
</dbReference>
<dbReference type="Pfam" id="PF01597">
    <property type="entry name" value="GCV_H"/>
    <property type="match status" value="1"/>
</dbReference>
<dbReference type="EMBL" id="GEMB01001608">
    <property type="protein sequence ID" value="JAS01555.1"/>
    <property type="molecule type" value="Transcribed_RNA"/>
</dbReference>
<dbReference type="NCBIfam" id="NF002270">
    <property type="entry name" value="PRK01202.1"/>
    <property type="match status" value="1"/>
</dbReference>
<proteinExistence type="inferred from homology"/>
<dbReference type="AlphaFoldDB" id="A0A171A1D1"/>
<dbReference type="Gene3D" id="2.40.50.100">
    <property type="match status" value="1"/>
</dbReference>
<comment type="function">
    <text evidence="5">The H protein shuttles the methylamine group of glycine from the P protein to the T protein.</text>
</comment>
<sequence length="175" mass="19642">MEEMATSQFVHCARLLAQPLGSHISVLSCRTVRSIRLNNWSQYRNYTSAKCRLYSDKHEWVEVNGNIGTVGISEYAQEALGDVVFAQLPEVGTEVCQHDEVGALESVKAASELYSPVSGKIVEKNTAVEETPGLINKACYTNGWLFKIAMTKIDTELKELMSEEKYQEYLKSCEH</sequence>
<dbReference type="NCBIfam" id="TIGR00527">
    <property type="entry name" value="gcvH"/>
    <property type="match status" value="1"/>
</dbReference>
<reference evidence="7" key="2">
    <citation type="journal article" date="2017" name="J. Med. Entomol.">
        <title>Transcriptome Analysis of the Triatoma infestans (Hemiptera: Reduviidae) Integument.</title>
        <authorList>
            <person name="Calderon-Fernandez G.M."/>
            <person name="Moriconi D.E."/>
            <person name="Dulbecco A.B."/>
            <person name="Juarez M.P."/>
        </authorList>
    </citation>
    <scope>NUCLEOTIDE SEQUENCE</scope>
    <source>
        <strain evidence="7">Int1</strain>
        <tissue evidence="7">Integument</tissue>
    </source>
</reference>
<evidence type="ECO:0000256" key="2">
    <source>
        <dbReference type="ARBA" id="ARBA00022823"/>
    </source>
</evidence>
<dbReference type="InterPro" id="IPR003016">
    <property type="entry name" value="2-oxoA_DH_lipoyl-BS"/>
</dbReference>
<dbReference type="SUPFAM" id="SSF51230">
    <property type="entry name" value="Single hybrid motif"/>
    <property type="match status" value="1"/>
</dbReference>
<dbReference type="GO" id="GO:0005960">
    <property type="term" value="C:glycine cleavage complex"/>
    <property type="evidence" value="ECO:0007669"/>
    <property type="project" value="UniProtKB-UniRule"/>
</dbReference>
<reference evidence="7" key="1">
    <citation type="submission" date="2016-04" db="EMBL/GenBank/DDBJ databases">
        <authorList>
            <person name="Calderon-Fernandez G.M.Sr."/>
        </authorList>
    </citation>
    <scope>NUCLEOTIDE SEQUENCE</scope>
    <source>
        <strain evidence="7">Int1</strain>
        <tissue evidence="7">Integument</tissue>
    </source>
</reference>
<comment type="subunit">
    <text evidence="5">The glycine cleavage system is composed of four proteins: P, T, L and H.</text>
</comment>
<evidence type="ECO:0000259" key="6">
    <source>
        <dbReference type="PROSITE" id="PS50968"/>
    </source>
</evidence>
<comment type="similarity">
    <text evidence="1 5">Belongs to the GcvH family.</text>
</comment>
<dbReference type="PROSITE" id="PS00189">
    <property type="entry name" value="LIPOYL"/>
    <property type="match status" value="1"/>
</dbReference>
<dbReference type="GO" id="GO:0009249">
    <property type="term" value="P:protein lipoylation"/>
    <property type="evidence" value="ECO:0007669"/>
    <property type="project" value="TreeGrafter"/>
</dbReference>
<evidence type="ECO:0000256" key="4">
    <source>
        <dbReference type="PIRSR" id="PIRSR617453-50"/>
    </source>
</evidence>
<keyword evidence="5" id="KW-0496">Mitochondrion</keyword>
<feature type="domain" description="Lipoyl-binding" evidence="6">
    <location>
        <begin position="67"/>
        <end position="149"/>
    </location>
</feature>
<dbReference type="CDD" id="cd06848">
    <property type="entry name" value="GCS_H"/>
    <property type="match status" value="1"/>
</dbReference>
<evidence type="ECO:0000256" key="5">
    <source>
        <dbReference type="RuleBase" id="RU364055"/>
    </source>
</evidence>
<dbReference type="InterPro" id="IPR000089">
    <property type="entry name" value="Biotin_lipoyl"/>
</dbReference>
<protein>
    <recommendedName>
        <fullName evidence="5">Glycine cleavage system H protein</fullName>
    </recommendedName>
</protein>
<accession>A0A171A1D1</accession>
<comment type="subcellular location">
    <subcellularLocation>
        <location evidence="5">Mitochondrion</location>
    </subcellularLocation>
</comment>
<dbReference type="InterPro" id="IPR033753">
    <property type="entry name" value="GCV_H/Fam206"/>
</dbReference>
<comment type="cofactor">
    <cofactor evidence="5">
        <name>(R)-lipoate</name>
        <dbReference type="ChEBI" id="CHEBI:83088"/>
    </cofactor>
    <text evidence="5">Binds 1 lipoyl cofactor covalently.</text>
</comment>
<evidence type="ECO:0000313" key="7">
    <source>
        <dbReference type="EMBL" id="JAS01555.1"/>
    </source>
</evidence>
<dbReference type="GO" id="GO:0019464">
    <property type="term" value="P:glycine decarboxylation via glycine cleavage system"/>
    <property type="evidence" value="ECO:0007669"/>
    <property type="project" value="UniProtKB-UniRule"/>
</dbReference>
<dbReference type="InterPro" id="IPR017453">
    <property type="entry name" value="GCV_H_sub"/>
</dbReference>
<name>A0A171A1D1_TRIIF</name>
<keyword evidence="3 5" id="KW-0809">Transit peptide</keyword>
<dbReference type="GO" id="GO:0005739">
    <property type="term" value="C:mitochondrion"/>
    <property type="evidence" value="ECO:0007669"/>
    <property type="project" value="UniProtKB-SubCell"/>
</dbReference>
<dbReference type="InterPro" id="IPR002930">
    <property type="entry name" value="GCV_H"/>
</dbReference>
<dbReference type="PROSITE" id="PS50968">
    <property type="entry name" value="BIOTINYL_LIPOYL"/>
    <property type="match status" value="1"/>
</dbReference>